<dbReference type="EMBL" id="HG736549">
    <property type="protein sequence ID" value="CDJ36679.1"/>
    <property type="molecule type" value="Genomic_DNA"/>
</dbReference>
<keyword evidence="1" id="KW-0175">Coiled coil</keyword>
<dbReference type="GeneID" id="60404220"/>
<reference evidence="3" key="1">
    <citation type="submission" date="2013-10" db="EMBL/GenBank/DDBJ databases">
        <title>Genomic analysis of the causative agents of coccidiosis in chickens.</title>
        <authorList>
            <person name="Reid A.J."/>
            <person name="Blake D."/>
            <person name="Billington K."/>
            <person name="Browne H."/>
            <person name="Dunn M."/>
            <person name="Hung S."/>
            <person name="Kawahara F."/>
            <person name="Miranda-Saavedra D."/>
            <person name="Mourier T."/>
            <person name="Nagra H."/>
            <person name="Otto T.D."/>
            <person name="Rawlings N."/>
            <person name="Sanchez A."/>
            <person name="Sanders M."/>
            <person name="Subramaniam C."/>
            <person name="Tay Y."/>
            <person name="Dear P."/>
            <person name="Doerig C."/>
            <person name="Gruber A."/>
            <person name="Parkinson J."/>
            <person name="Shirley M."/>
            <person name="Wan K.L."/>
            <person name="Berriman M."/>
            <person name="Tomley F."/>
            <person name="Pain A."/>
        </authorList>
    </citation>
    <scope>NUCLEOTIDE SEQUENCE [LARGE SCALE GENOMIC DNA]</scope>
    <source>
        <strain evidence="3">Houghton</strain>
    </source>
</reference>
<keyword evidence="4" id="KW-1185">Reference proteome</keyword>
<dbReference type="Proteomes" id="UP000030744">
    <property type="component" value="Unassembled WGS sequence"/>
</dbReference>
<evidence type="ECO:0000313" key="4">
    <source>
        <dbReference type="Proteomes" id="UP000030744"/>
    </source>
</evidence>
<protein>
    <recommendedName>
        <fullName evidence="5">TPR domain-containing protein</fullName>
    </recommendedName>
</protein>
<feature type="region of interest" description="Disordered" evidence="2">
    <location>
        <begin position="28"/>
        <end position="187"/>
    </location>
</feature>
<gene>
    <name evidence="3" type="ORF">EMH_0068350</name>
</gene>
<evidence type="ECO:0000313" key="3">
    <source>
        <dbReference type="EMBL" id="CDJ36679.1"/>
    </source>
</evidence>
<dbReference type="VEuPathDB" id="ToxoDB:EMH_0068350"/>
<reference evidence="3" key="2">
    <citation type="submission" date="2013-10" db="EMBL/GenBank/DDBJ databases">
        <authorList>
            <person name="Aslett M."/>
        </authorList>
    </citation>
    <scope>NUCLEOTIDE SEQUENCE [LARGE SCALE GENOMIC DNA]</scope>
    <source>
        <strain evidence="3">Houghton</strain>
    </source>
</reference>
<organism evidence="3 4">
    <name type="scientific">Eimeria mitis</name>
    <dbReference type="NCBI Taxonomy" id="44415"/>
    <lineage>
        <taxon>Eukaryota</taxon>
        <taxon>Sar</taxon>
        <taxon>Alveolata</taxon>
        <taxon>Apicomplexa</taxon>
        <taxon>Conoidasida</taxon>
        <taxon>Coccidia</taxon>
        <taxon>Eucoccidiorida</taxon>
        <taxon>Eimeriorina</taxon>
        <taxon>Eimeriidae</taxon>
        <taxon>Eimeria</taxon>
    </lineage>
</organism>
<evidence type="ECO:0008006" key="5">
    <source>
        <dbReference type="Google" id="ProtNLM"/>
    </source>
</evidence>
<evidence type="ECO:0000256" key="1">
    <source>
        <dbReference type="SAM" id="Coils"/>
    </source>
</evidence>
<feature type="coiled-coil region" evidence="1">
    <location>
        <begin position="211"/>
        <end position="238"/>
    </location>
</feature>
<name>U6KFF3_9EIME</name>
<accession>U6KFF3</accession>
<dbReference type="RefSeq" id="XP_037878967.1">
    <property type="nucleotide sequence ID" value="XM_038023113.1"/>
</dbReference>
<feature type="compositionally biased region" description="Low complexity" evidence="2">
    <location>
        <begin position="36"/>
        <end position="187"/>
    </location>
</feature>
<sequence length="432" mass="43872">MSSPGAPGGPLHEVPQEDRVVLWLPKASIDKKGAVSSSSSSRSSSGSSSRSSNSGTTDGSGSNSGSDRGRTTGLLLRITSSSSSSVNTSIGSSSINSKTGSSCIRNTPTPAAATAAPSASSISSNSNRSTSVSSTSSTTNGSINDGSSSSSIKSSSDSSSMNSNSIKSSSSSSSKSSSSSSSNSRKSVCNAGGEAALAAEAFHAAGSCSMEAKALRLYAQAERNLRRHKQAGKAMQRLGDLLMKEKKAARRGSSSSSSNGSAGGAAAAAYEEAMKCYDEAVYLYKAAGDTTSAVSLLLQVAARRGRDKNPKGIALCADAYEEALRLLAARHELQQTDEALRSSFLGSPEFAAGAAAVDAARAGDNERLAAALESPVFRLLLPPVAALAAKRAAAARSCSGGDNVMEREEIGFSGEAVDMLLMSDTQTLNPRL</sequence>
<evidence type="ECO:0000256" key="2">
    <source>
        <dbReference type="SAM" id="MobiDB-lite"/>
    </source>
</evidence>
<dbReference type="OrthoDB" id="347218at2759"/>
<proteinExistence type="predicted"/>
<dbReference type="AlphaFoldDB" id="U6KFF3"/>